<comment type="caution">
    <text evidence="3">The sequence shown here is derived from an EMBL/GenBank/DDBJ whole genome shotgun (WGS) entry which is preliminary data.</text>
</comment>
<dbReference type="Proteomes" id="UP001165460">
    <property type="component" value="Unassembled WGS sequence"/>
</dbReference>
<organism evidence="3 4">
    <name type="scientific">Pedobacter montanisoli</name>
    <dbReference type="NCBI Taxonomy" id="2923277"/>
    <lineage>
        <taxon>Bacteria</taxon>
        <taxon>Pseudomonadati</taxon>
        <taxon>Bacteroidota</taxon>
        <taxon>Sphingobacteriia</taxon>
        <taxon>Sphingobacteriales</taxon>
        <taxon>Sphingobacteriaceae</taxon>
        <taxon>Pedobacter</taxon>
    </lineage>
</organism>
<protein>
    <submittedName>
        <fullName evidence="3">Lantibiotic dehydratase</fullName>
    </submittedName>
</protein>
<proteinExistence type="predicted"/>
<evidence type="ECO:0000313" key="4">
    <source>
        <dbReference type="Proteomes" id="UP001165460"/>
    </source>
</evidence>
<dbReference type="Pfam" id="PF04738">
    <property type="entry name" value="Lant_dehydr_N"/>
    <property type="match status" value="1"/>
</dbReference>
<feature type="domain" description="Lantibiotic dehydratase N-terminal" evidence="1">
    <location>
        <begin position="30"/>
        <end position="670"/>
    </location>
</feature>
<dbReference type="Pfam" id="PF14028">
    <property type="entry name" value="Lant_dehydr_C"/>
    <property type="match status" value="1"/>
</dbReference>
<dbReference type="RefSeq" id="WP_243363134.1">
    <property type="nucleotide sequence ID" value="NZ_JALGBH010000002.1"/>
</dbReference>
<reference evidence="3" key="1">
    <citation type="submission" date="2022-03" db="EMBL/GenBank/DDBJ databases">
        <authorList>
            <person name="Woo C.Y."/>
        </authorList>
    </citation>
    <scope>NUCLEOTIDE SEQUENCE</scope>
    <source>
        <strain evidence="3">CYS-01</strain>
    </source>
</reference>
<accession>A0ABS9ZZT6</accession>
<gene>
    <name evidence="3" type="ORF">MMF97_13945</name>
</gene>
<name>A0ABS9ZZT6_9SPHI</name>
<dbReference type="EMBL" id="JALGBH010000002">
    <property type="protein sequence ID" value="MCJ0743817.1"/>
    <property type="molecule type" value="Genomic_DNA"/>
</dbReference>
<dbReference type="InterPro" id="IPR006827">
    <property type="entry name" value="Lant_deHydtase_N"/>
</dbReference>
<dbReference type="InterPro" id="IPR023809">
    <property type="entry name" value="Thiopep_bacteriocin_synth_dom"/>
</dbReference>
<feature type="domain" description="Thiopeptide-type bacteriocin biosynthesis" evidence="2">
    <location>
        <begin position="747"/>
        <end position="1016"/>
    </location>
</feature>
<dbReference type="NCBIfam" id="TIGR03891">
    <property type="entry name" value="thiopep_ocin"/>
    <property type="match status" value="1"/>
</dbReference>
<evidence type="ECO:0000259" key="1">
    <source>
        <dbReference type="Pfam" id="PF04738"/>
    </source>
</evidence>
<evidence type="ECO:0000259" key="2">
    <source>
        <dbReference type="Pfam" id="PF14028"/>
    </source>
</evidence>
<keyword evidence="4" id="KW-1185">Reference proteome</keyword>
<evidence type="ECO:0000313" key="3">
    <source>
        <dbReference type="EMBL" id="MCJ0743817.1"/>
    </source>
</evidence>
<sequence length="1031" mass="120346">MTHSFSSILMRTPLQSVQYAYTFSKQAPTLFHEGVYLASETLWNELQRKETLPANKQEKLHLSFTKYHIRSCCRCTPYGTFAGSRLVHISDHTNIIINDAENHIRKIRIDMNYMTEIINALMKLPPVRDAVKMFPNNSIYEIGDSYRYAQYFVRNNNRYYELISLEQTEYLKAVLHFAERGATIKELSAFLMQIEDVKEEEATEFILSMYDSQLLFSALEPNVTGLEPLDNLIIHLEELNTASHILDQLKSIQQIINKPEKGVAFYQHIEQELEKLNLDIAIPKNTIQTDLVLSVKENYIKKEIIQLIVDQHSDLYALAKDAKNMVLEDFKKKFYNKYEGQEIPLDLALDVELGIGYAGNDQSSTGEDTLINGIAAVTGAPNTNYQFDHIEHFIHSKYHAYLKNKTDVIELEEQELSSLKKFPQSIHLPNSFFLFGSILGNIDDLNPSSITFDLSTCSGPSAGNLLARFTHGDTEILELTKEILREEESENKDIIYAEIAHLPQARVGNILLRPILRNYEIPYVGKSGIVSENQIPISDLMVSLQGNEIILRSIKHNKRVIPRITTAHNYSKMSLPIYRFLGDLQSQNLAQTRFWDWGVLGSLSHLPRVVYKNLIIKKAQWKIDNKSLTDLPKNTEDYLSYFNEFTRKLKIPQTVLYIESDNKLLISFEHIEGIKLFLHYLKKYGTITIEEFLFTNNNCIVKDIHGKSYTNEFIIPLHRKSKTKEKTLYNKTIKNTVKRKFSLNSEWLYFKIYCGPATAEKLLKNEILAFVEQGLKDNLFKKFFFIRYRDDLSHIRLRFFNSDTNKQFEIQKRLAEMLQPYLNSDLVEKIMTDTYVREIERYGENNIEASESLFFNDSLAVLRFINLLEGEEFEKYRMLFALRGIDHLLNDFGLSIAEKKNLLKEIAKTFLQEFGGKSVLEKRINNKYRNYQKEIFSHLDMKFDIENEIEDAVFIFNQRSEMNKQVVKSIFKNIDNNIEKRDDLLRSYIHMFVNRLFINNQRKYELVITQFLERYYSSQFAISQKNSIIQV</sequence>